<dbReference type="AlphaFoldDB" id="A0A1V1P4S9"/>
<evidence type="ECO:0000313" key="2">
    <source>
        <dbReference type="Proteomes" id="UP000189670"/>
    </source>
</evidence>
<name>A0A1V1P4S9_9BACT</name>
<reference evidence="2" key="1">
    <citation type="submission" date="2012-11" db="EMBL/GenBank/DDBJ databases">
        <authorList>
            <person name="Lucero-Rivera Y.E."/>
            <person name="Tovar-Ramirez D."/>
        </authorList>
    </citation>
    <scope>NUCLEOTIDE SEQUENCE [LARGE SCALE GENOMIC DNA]</scope>
    <source>
        <strain evidence="2">Araruama</strain>
    </source>
</reference>
<sequence>MEKKMIDTKIPVCKKHNIKREWRPTTFEYKEDNITVRISNVMAWVCPKSGNASFTPQIMDELIETVQELVLIAKKSVKRKSSLTEYFLSVGNEALTTLCPQPINFNNRITQQVSC</sequence>
<organism evidence="1 2">
    <name type="scientific">Candidatus Magnetoglobus multicellularis str. Araruama</name>
    <dbReference type="NCBI Taxonomy" id="890399"/>
    <lineage>
        <taxon>Bacteria</taxon>
        <taxon>Pseudomonadati</taxon>
        <taxon>Thermodesulfobacteriota</taxon>
        <taxon>Desulfobacteria</taxon>
        <taxon>Desulfobacterales</taxon>
        <taxon>Desulfobacteraceae</taxon>
        <taxon>Candidatus Magnetoglobus</taxon>
    </lineage>
</organism>
<proteinExistence type="predicted"/>
<dbReference type="Proteomes" id="UP000189670">
    <property type="component" value="Unassembled WGS sequence"/>
</dbReference>
<dbReference type="Gene3D" id="3.10.20.860">
    <property type="match status" value="1"/>
</dbReference>
<protein>
    <submittedName>
        <fullName evidence="1">Uncharacterized protein</fullName>
    </submittedName>
</protein>
<dbReference type="EMBL" id="ATBP01000535">
    <property type="protein sequence ID" value="ETR69899.1"/>
    <property type="molecule type" value="Genomic_DNA"/>
</dbReference>
<accession>A0A1V1P4S9</accession>
<evidence type="ECO:0000313" key="1">
    <source>
        <dbReference type="EMBL" id="ETR69899.1"/>
    </source>
</evidence>
<comment type="caution">
    <text evidence="1">The sequence shown here is derived from an EMBL/GenBank/DDBJ whole genome shotgun (WGS) entry which is preliminary data.</text>
</comment>
<gene>
    <name evidence="1" type="ORF">OMM_09210</name>
</gene>